<dbReference type="AlphaFoldDB" id="A0A016SAH9"/>
<dbReference type="Proteomes" id="UP000024635">
    <property type="component" value="Unassembled WGS sequence"/>
</dbReference>
<evidence type="ECO:0000313" key="1">
    <source>
        <dbReference type="EMBL" id="EYB87615.1"/>
    </source>
</evidence>
<gene>
    <name evidence="1" type="primary">Acey_s0259.g481</name>
    <name evidence="1" type="ORF">Y032_0259g481</name>
</gene>
<protein>
    <submittedName>
        <fullName evidence="1">Uncharacterized protein</fullName>
    </submittedName>
</protein>
<reference evidence="2" key="1">
    <citation type="journal article" date="2015" name="Nat. Genet.">
        <title>The genome and transcriptome of the zoonotic hookworm Ancylostoma ceylanicum identify infection-specific gene families.</title>
        <authorList>
            <person name="Schwarz E.M."/>
            <person name="Hu Y."/>
            <person name="Antoshechkin I."/>
            <person name="Miller M.M."/>
            <person name="Sternberg P.W."/>
            <person name="Aroian R.V."/>
        </authorList>
    </citation>
    <scope>NUCLEOTIDE SEQUENCE</scope>
    <source>
        <strain evidence="2">HY135</strain>
    </source>
</reference>
<name>A0A016SAH9_9BILA</name>
<accession>A0A016SAH9</accession>
<proteinExistence type="predicted"/>
<keyword evidence="2" id="KW-1185">Reference proteome</keyword>
<comment type="caution">
    <text evidence="1">The sequence shown here is derived from an EMBL/GenBank/DDBJ whole genome shotgun (WGS) entry which is preliminary data.</text>
</comment>
<organism evidence="1 2">
    <name type="scientific">Ancylostoma ceylanicum</name>
    <dbReference type="NCBI Taxonomy" id="53326"/>
    <lineage>
        <taxon>Eukaryota</taxon>
        <taxon>Metazoa</taxon>
        <taxon>Ecdysozoa</taxon>
        <taxon>Nematoda</taxon>
        <taxon>Chromadorea</taxon>
        <taxon>Rhabditida</taxon>
        <taxon>Rhabditina</taxon>
        <taxon>Rhabditomorpha</taxon>
        <taxon>Strongyloidea</taxon>
        <taxon>Ancylostomatidae</taxon>
        <taxon>Ancylostomatinae</taxon>
        <taxon>Ancylostoma</taxon>
    </lineage>
</organism>
<evidence type="ECO:0000313" key="2">
    <source>
        <dbReference type="Proteomes" id="UP000024635"/>
    </source>
</evidence>
<sequence length="87" mass="9630">MLYHAPLLSAFYHCTIRCRSDNKDPDQLCTIHKKGVTHPPVITGATHPPYKVTTFYGASAKYGPIKCVASQQLHDRLAKPNLGTLKP</sequence>
<dbReference type="EMBL" id="JARK01001595">
    <property type="protein sequence ID" value="EYB87615.1"/>
    <property type="molecule type" value="Genomic_DNA"/>
</dbReference>